<protein>
    <recommendedName>
        <fullName evidence="3">HTH iclR-type domain-containing protein</fullName>
    </recommendedName>
</protein>
<dbReference type="InterPro" id="IPR019238">
    <property type="entry name" value="AbiEi_2"/>
</dbReference>
<keyword evidence="2" id="KW-1185">Reference proteome</keyword>
<dbReference type="InterPro" id="IPR016600">
    <property type="entry name" value="UCP012611"/>
</dbReference>
<dbReference type="PATRIC" id="fig|1136941.3.peg.863"/>
<dbReference type="EMBL" id="CP011853">
    <property type="protein sequence ID" value="ALG83869.1"/>
    <property type="molecule type" value="Genomic_DNA"/>
</dbReference>
<dbReference type="OrthoDB" id="6630012at2"/>
<dbReference type="AlphaFoldDB" id="A0A0N9N7A6"/>
<proteinExistence type="predicted"/>
<dbReference type="Pfam" id="PF09952">
    <property type="entry name" value="AbiEi_2"/>
    <property type="match status" value="1"/>
</dbReference>
<gene>
    <name evidence="1" type="ORF">ACH46_04270</name>
</gene>
<evidence type="ECO:0000313" key="1">
    <source>
        <dbReference type="EMBL" id="ALG83869.1"/>
    </source>
</evidence>
<dbReference type="KEGG" id="goq:ACH46_04270"/>
<evidence type="ECO:0008006" key="3">
    <source>
        <dbReference type="Google" id="ProtNLM"/>
    </source>
</evidence>
<dbReference type="RefSeq" id="WP_062391831.1">
    <property type="nucleotide sequence ID" value="NZ_CP011853.1"/>
</dbReference>
<reference evidence="2" key="1">
    <citation type="submission" date="2015-06" db="EMBL/GenBank/DDBJ databases">
        <title>Complete genome sequence and metabolic analysis of phthalate degradation pathway in Gordonia sp. QH-11.</title>
        <authorList>
            <person name="Jin D."/>
            <person name="Kong X."/>
            <person name="Bai Z."/>
        </authorList>
    </citation>
    <scope>NUCLEOTIDE SEQUENCE [LARGE SCALE GENOMIC DNA]</scope>
    <source>
        <strain evidence="2">QH-11</strain>
    </source>
</reference>
<sequence>MFTEHRTQTLAACARHLSDFGLAAEGLLDSEDALSPRLTLHFKDGRREIDVEAHYRPTITADAAFQFAHSSRSRRVLIIADRIHGRTADTIRDTGIWYIDSAGNAYIRDSDLIIDVRGRRPTVGSPPTAALDTIEAPANTNLFSTVRSQIICAILTRPDLLNQPYRVLAEHSGASLGATKATVDLLSDSGFVERFGRKTTLARGPELLDSWAQAYPNGLGRSNEMMRFEADPTAWHAPDSLIWAVSGEQAAPEIIRNPQTLTLYVKTPGREIPADIIIANRWRKSPTGSIHVSRMFWTDLPGFRDMKTAPAPLVFADLLASREARQIEAANDLRRFDVRFESLRPTRL</sequence>
<dbReference type="Proteomes" id="UP000063789">
    <property type="component" value="Chromosome"/>
</dbReference>
<name>A0A0N9N7A6_9ACTN</name>
<reference evidence="1 2" key="2">
    <citation type="journal article" date="2017" name="Int. J. Syst. Evol. Microbiol.">
        <title>Gordonia phthalatica sp. nov., a di-n-butyl phthalate-degrading bacterium isolated from activated sludge.</title>
        <authorList>
            <person name="Jin D."/>
            <person name="Kong X."/>
            <person name="Jia M."/>
            <person name="Yu X."/>
            <person name="Wang X."/>
            <person name="Zhuang X."/>
            <person name="Deng Y."/>
            <person name="Bai Z."/>
        </authorList>
    </citation>
    <scope>NUCLEOTIDE SEQUENCE [LARGE SCALE GENOMIC DNA]</scope>
    <source>
        <strain evidence="1 2">QH-11</strain>
    </source>
</reference>
<organism evidence="1 2">
    <name type="scientific">Gordonia phthalatica</name>
    <dbReference type="NCBI Taxonomy" id="1136941"/>
    <lineage>
        <taxon>Bacteria</taxon>
        <taxon>Bacillati</taxon>
        <taxon>Actinomycetota</taxon>
        <taxon>Actinomycetes</taxon>
        <taxon>Mycobacteriales</taxon>
        <taxon>Gordoniaceae</taxon>
        <taxon>Gordonia</taxon>
    </lineage>
</organism>
<accession>A0A0N9N7A6</accession>
<evidence type="ECO:0000313" key="2">
    <source>
        <dbReference type="Proteomes" id="UP000063789"/>
    </source>
</evidence>
<dbReference type="PIRSF" id="PIRSF012611">
    <property type="entry name" value="UCP012611"/>
    <property type="match status" value="1"/>
</dbReference>